<reference evidence="5 6" key="1">
    <citation type="submission" date="2018-06" db="EMBL/GenBank/DDBJ databases">
        <title>Genomic Encyclopedia of Archaeal and Bacterial Type Strains, Phase II (KMG-II): from individual species to whole genera.</title>
        <authorList>
            <person name="Goeker M."/>
        </authorList>
    </citation>
    <scope>NUCLEOTIDE SEQUENCE [LARGE SCALE GENOMIC DNA]</scope>
    <source>
        <strain evidence="5 6">DSM 22011</strain>
    </source>
</reference>
<feature type="compositionally biased region" description="Low complexity" evidence="2">
    <location>
        <begin position="19"/>
        <end position="33"/>
    </location>
</feature>
<dbReference type="PROSITE" id="PS50801">
    <property type="entry name" value="STAS"/>
    <property type="match status" value="1"/>
</dbReference>
<evidence type="ECO:0000313" key="6">
    <source>
        <dbReference type="Proteomes" id="UP000249165"/>
    </source>
</evidence>
<keyword evidence="6" id="KW-1185">Reference proteome</keyword>
<protein>
    <submittedName>
        <fullName evidence="5">Phospholipid/cholesterol/gamma-HCH transport system permease protein</fullName>
    </submittedName>
</protein>
<name>A0A327Y3Z9_9RHOB</name>
<dbReference type="EMBL" id="QLMG01000025">
    <property type="protein sequence ID" value="RAK15167.1"/>
    <property type="molecule type" value="Genomic_DNA"/>
</dbReference>
<feature type="transmembrane region" description="Helical" evidence="3">
    <location>
        <begin position="208"/>
        <end position="228"/>
    </location>
</feature>
<dbReference type="Pfam" id="PF13466">
    <property type="entry name" value="STAS_2"/>
    <property type="match status" value="1"/>
</dbReference>
<dbReference type="SUPFAM" id="SSF52091">
    <property type="entry name" value="SpoIIaa-like"/>
    <property type="match status" value="1"/>
</dbReference>
<feature type="region of interest" description="Disordered" evidence="2">
    <location>
        <begin position="7"/>
        <end position="59"/>
    </location>
</feature>
<evidence type="ECO:0000259" key="4">
    <source>
        <dbReference type="PROSITE" id="PS50801"/>
    </source>
</evidence>
<keyword evidence="3" id="KW-1133">Transmembrane helix</keyword>
<keyword evidence="3" id="KW-0812">Transmembrane</keyword>
<feature type="transmembrane region" description="Helical" evidence="3">
    <location>
        <begin position="395"/>
        <end position="416"/>
    </location>
</feature>
<evidence type="ECO:0000256" key="1">
    <source>
        <dbReference type="ARBA" id="ARBA00003787"/>
    </source>
</evidence>
<accession>A0A327Y3Z9</accession>
<dbReference type="PANTHER" id="PTHR30188">
    <property type="entry name" value="ABC TRANSPORTER PERMEASE PROTEIN-RELATED"/>
    <property type="match status" value="1"/>
</dbReference>
<feature type="transmembrane region" description="Helical" evidence="3">
    <location>
        <begin position="353"/>
        <end position="375"/>
    </location>
</feature>
<dbReference type="PANTHER" id="PTHR30188:SF3">
    <property type="entry name" value="ABC TRANSPORTER PERMEASE"/>
    <property type="match status" value="1"/>
</dbReference>
<dbReference type="Proteomes" id="UP000249165">
    <property type="component" value="Unassembled WGS sequence"/>
</dbReference>
<comment type="function">
    <text evidence="1">Could be part of an ABC transporter complex.</text>
</comment>
<organism evidence="5 6">
    <name type="scientific">Salipiger aestuarii</name>
    <dbReference type="NCBI Taxonomy" id="568098"/>
    <lineage>
        <taxon>Bacteria</taxon>
        <taxon>Pseudomonadati</taxon>
        <taxon>Pseudomonadota</taxon>
        <taxon>Alphaproteobacteria</taxon>
        <taxon>Rhodobacterales</taxon>
        <taxon>Roseobacteraceae</taxon>
        <taxon>Salipiger</taxon>
    </lineage>
</organism>
<evidence type="ECO:0000256" key="3">
    <source>
        <dbReference type="SAM" id="Phobius"/>
    </source>
</evidence>
<proteinExistence type="predicted"/>
<feature type="domain" description="STAS" evidence="4">
    <location>
        <begin position="58"/>
        <end position="139"/>
    </location>
</feature>
<dbReference type="AlphaFoldDB" id="A0A327Y3Z9"/>
<dbReference type="InterPro" id="IPR030802">
    <property type="entry name" value="Permease_MalE"/>
</dbReference>
<dbReference type="Pfam" id="PF02405">
    <property type="entry name" value="MlaE"/>
    <property type="match status" value="1"/>
</dbReference>
<feature type="transmembrane region" description="Helical" evidence="3">
    <location>
        <begin position="259"/>
        <end position="280"/>
    </location>
</feature>
<gene>
    <name evidence="5" type="ORF">ATI53_102569</name>
</gene>
<evidence type="ECO:0000256" key="2">
    <source>
        <dbReference type="SAM" id="MobiDB-lite"/>
    </source>
</evidence>
<sequence length="418" mass="44363">MACALAQHVNTGRGRRKAAAIARTPPTAAGAKAGHARSARTGVRQDVRFSTRAPPGPPGAMTLRLSGRLVVACLEEARARLPEPGAEDATLDLSDVEAMDTAGAWLVIDTQTRWRARGKTCDITGASPQHTELLEVVRRNIPAKDVSTKPRNDFFDWLETVGRTACSGGRKLIEMLGFLGAVVARFGYVTAHPGRLRLTSLVHHMQEIGLNAVPIVSLMAFLIGVVMAFQGAVQLRQFGAEVFVVDLIAISVLRELGILLTAIIVAGRSGAAFTAAIGSMKMREEIDAMQTLGLDPIEVLVLPRVLALILVLPLLGVVADVMGLLGGAMMSWIELGVSPGMFQTRLHESVDVWHYAVGLIKAPFFAVIIGVVGSYEGMKVGGDAASLGRLTSTSVVLSIFLVIVADALFSVFFAIVGV</sequence>
<dbReference type="InterPro" id="IPR058548">
    <property type="entry name" value="MlaB-like_STAS"/>
</dbReference>
<evidence type="ECO:0000313" key="5">
    <source>
        <dbReference type="EMBL" id="RAK15167.1"/>
    </source>
</evidence>
<comment type="caution">
    <text evidence="5">The sequence shown here is derived from an EMBL/GenBank/DDBJ whole genome shotgun (WGS) entry which is preliminary data.</text>
</comment>
<dbReference type="CDD" id="cd07043">
    <property type="entry name" value="STAS_anti-anti-sigma_factors"/>
    <property type="match status" value="1"/>
</dbReference>
<dbReference type="InterPro" id="IPR003453">
    <property type="entry name" value="ABC_MlaE_roteobac"/>
</dbReference>
<keyword evidence="3" id="KW-0472">Membrane</keyword>
<dbReference type="Gene3D" id="3.30.750.24">
    <property type="entry name" value="STAS domain"/>
    <property type="match status" value="1"/>
</dbReference>
<dbReference type="InterPro" id="IPR036513">
    <property type="entry name" value="STAS_dom_sf"/>
</dbReference>
<feature type="transmembrane region" description="Helical" evidence="3">
    <location>
        <begin position="301"/>
        <end position="333"/>
    </location>
</feature>
<dbReference type="GO" id="GO:0043190">
    <property type="term" value="C:ATP-binding cassette (ABC) transporter complex"/>
    <property type="evidence" value="ECO:0007669"/>
    <property type="project" value="InterPro"/>
</dbReference>
<dbReference type="InterPro" id="IPR002645">
    <property type="entry name" value="STAS_dom"/>
</dbReference>
<dbReference type="NCBIfam" id="TIGR00056">
    <property type="entry name" value="MlaE family lipid ABC transporter permease subunit"/>
    <property type="match status" value="1"/>
</dbReference>
<dbReference type="GO" id="GO:0005548">
    <property type="term" value="F:phospholipid transporter activity"/>
    <property type="evidence" value="ECO:0007669"/>
    <property type="project" value="TreeGrafter"/>
</dbReference>